<keyword evidence="4" id="KW-1185">Reference proteome</keyword>
<dbReference type="RefSeq" id="WP_086901229.1">
    <property type="nucleotide sequence ID" value="NZ_CP021358.1"/>
</dbReference>
<evidence type="ECO:0000256" key="2">
    <source>
        <dbReference type="ARBA" id="ARBA00022801"/>
    </source>
</evidence>
<dbReference type="Pfam" id="PF00293">
    <property type="entry name" value="NUDIX"/>
    <property type="match status" value="1"/>
</dbReference>
<dbReference type="EMBL" id="CP021358">
    <property type="protein sequence ID" value="ART64088.1"/>
    <property type="molecule type" value="Genomic_DNA"/>
</dbReference>
<protein>
    <submittedName>
        <fullName evidence="3">NUDIX hydrolase</fullName>
    </submittedName>
</protein>
<dbReference type="Gene3D" id="3.90.79.10">
    <property type="entry name" value="Nucleoside Triphosphate Pyrophosphohydrolase"/>
    <property type="match status" value="1"/>
</dbReference>
<dbReference type="InterPro" id="IPR020084">
    <property type="entry name" value="NUDIX_hydrolase_CS"/>
</dbReference>
<organism evidence="3 4">
    <name type="scientific">Kushneria marisflavi</name>
    <dbReference type="NCBI Taxonomy" id="157779"/>
    <lineage>
        <taxon>Bacteria</taxon>
        <taxon>Pseudomonadati</taxon>
        <taxon>Pseudomonadota</taxon>
        <taxon>Gammaproteobacteria</taxon>
        <taxon>Oceanospirillales</taxon>
        <taxon>Halomonadaceae</taxon>
        <taxon>Kushneria</taxon>
    </lineage>
</organism>
<dbReference type="PANTHER" id="PTHR43222:SF11">
    <property type="entry name" value="PHOSPHATASE NUDJ"/>
    <property type="match status" value="1"/>
</dbReference>
<name>A0A240URI5_9GAMM</name>
<dbReference type="PROSITE" id="PS00893">
    <property type="entry name" value="NUDIX_BOX"/>
    <property type="match status" value="1"/>
</dbReference>
<evidence type="ECO:0000313" key="4">
    <source>
        <dbReference type="Proteomes" id="UP000194457"/>
    </source>
</evidence>
<accession>A0A240URI5</accession>
<dbReference type="PANTHER" id="PTHR43222">
    <property type="entry name" value="NUDIX HYDROLASE 23"/>
    <property type="match status" value="1"/>
</dbReference>
<keyword evidence="2 3" id="KW-0378">Hydrolase</keyword>
<gene>
    <name evidence="3" type="ORF">B9H00_14320</name>
</gene>
<evidence type="ECO:0000256" key="1">
    <source>
        <dbReference type="ARBA" id="ARBA00001946"/>
    </source>
</evidence>
<dbReference type="OrthoDB" id="8594221at2"/>
<sequence>MSRFLPHVTVAAVVVDRDRFLLVEERDRINPDATATVFNQPAGHLEAGESLFDAAHRETLEESGWEITLKSYLGLYINTAPNGVVYHSHTFLARPLRRASEILDEGIMRADWYSLTAIKALERDGRLRSPLVVRRIHDALEGRSWPLTLIRDFDHPDNAS</sequence>
<comment type="cofactor">
    <cofactor evidence="1">
        <name>Mg(2+)</name>
        <dbReference type="ChEBI" id="CHEBI:18420"/>
    </cofactor>
</comment>
<dbReference type="PROSITE" id="PS51462">
    <property type="entry name" value="NUDIX"/>
    <property type="match status" value="1"/>
</dbReference>
<dbReference type="AlphaFoldDB" id="A0A240URI5"/>
<dbReference type="InterPro" id="IPR015797">
    <property type="entry name" value="NUDIX_hydrolase-like_dom_sf"/>
</dbReference>
<dbReference type="InterPro" id="IPR000086">
    <property type="entry name" value="NUDIX_hydrolase_dom"/>
</dbReference>
<proteinExistence type="predicted"/>
<dbReference type="GO" id="GO:0016787">
    <property type="term" value="F:hydrolase activity"/>
    <property type="evidence" value="ECO:0007669"/>
    <property type="project" value="UniProtKB-KW"/>
</dbReference>
<dbReference type="SUPFAM" id="SSF55811">
    <property type="entry name" value="Nudix"/>
    <property type="match status" value="1"/>
</dbReference>
<evidence type="ECO:0000313" key="3">
    <source>
        <dbReference type="EMBL" id="ART64088.1"/>
    </source>
</evidence>
<reference evidence="3 4" key="1">
    <citation type="submission" date="2017-05" db="EMBL/GenBank/DDBJ databases">
        <authorList>
            <person name="Song R."/>
            <person name="Chenine A.L."/>
            <person name="Ruprecht R.M."/>
        </authorList>
    </citation>
    <scope>NUCLEOTIDE SEQUENCE [LARGE SCALE GENOMIC DNA]</scope>
    <source>
        <strain evidence="3">SW32</strain>
    </source>
</reference>
<dbReference type="Proteomes" id="UP000194457">
    <property type="component" value="Chromosome"/>
</dbReference>
<dbReference type="KEGG" id="kma:B9H00_14320"/>